<dbReference type="RefSeq" id="XP_064705408.1">
    <property type="nucleotide sequence ID" value="XM_064847055.1"/>
</dbReference>
<comment type="caution">
    <text evidence="4">The sequence shown here is derived from an EMBL/GenBank/DDBJ whole genome shotgun (WGS) entry which is preliminary data.</text>
</comment>
<dbReference type="SUPFAM" id="SSF51695">
    <property type="entry name" value="PLC-like phosphodiesterases"/>
    <property type="match status" value="1"/>
</dbReference>
<dbReference type="PANTHER" id="PTHR31571:SF1">
    <property type="entry name" value="ALTERED INHERITANCE OF MITOCHONDRIA PROTEIN 6"/>
    <property type="match status" value="1"/>
</dbReference>
<dbReference type="InterPro" id="IPR051236">
    <property type="entry name" value="HAT_RTT109-like"/>
</dbReference>
<dbReference type="GO" id="GO:0008081">
    <property type="term" value="F:phosphoric diester hydrolase activity"/>
    <property type="evidence" value="ECO:0007669"/>
    <property type="project" value="InterPro"/>
</dbReference>
<dbReference type="GO" id="GO:0006629">
    <property type="term" value="P:lipid metabolic process"/>
    <property type="evidence" value="ECO:0007669"/>
    <property type="project" value="InterPro"/>
</dbReference>
<evidence type="ECO:0000256" key="1">
    <source>
        <dbReference type="ARBA" id="ARBA00008858"/>
    </source>
</evidence>
<dbReference type="AlphaFoldDB" id="A0AAV9N877"/>
<keyword evidence="3" id="KW-0472">Membrane</keyword>
<keyword evidence="3" id="KW-1133">Transmembrane helix</keyword>
<evidence type="ECO:0000313" key="5">
    <source>
        <dbReference type="Proteomes" id="UP001358417"/>
    </source>
</evidence>
<dbReference type="Proteomes" id="UP001358417">
    <property type="component" value="Unassembled WGS sequence"/>
</dbReference>
<dbReference type="EMBL" id="JAVRRD010000016">
    <property type="protein sequence ID" value="KAK5050908.1"/>
    <property type="molecule type" value="Genomic_DNA"/>
</dbReference>
<dbReference type="PANTHER" id="PTHR31571">
    <property type="entry name" value="ALTERED INHERITANCE OF MITOCHONDRIA PROTEIN 6"/>
    <property type="match status" value="1"/>
</dbReference>
<keyword evidence="3" id="KW-0812">Transmembrane</keyword>
<feature type="transmembrane region" description="Helical" evidence="3">
    <location>
        <begin position="58"/>
        <end position="78"/>
    </location>
</feature>
<accession>A0AAV9N877</accession>
<gene>
    <name evidence="4" type="ORF">LTR84_003467</name>
</gene>
<dbReference type="GeneID" id="89971654"/>
<evidence type="ECO:0000256" key="2">
    <source>
        <dbReference type="ARBA" id="ARBA00014286"/>
    </source>
</evidence>
<dbReference type="InterPro" id="IPR017946">
    <property type="entry name" value="PLC-like_Pdiesterase_TIM-brl"/>
</dbReference>
<evidence type="ECO:0000313" key="4">
    <source>
        <dbReference type="EMBL" id="KAK5050908.1"/>
    </source>
</evidence>
<evidence type="ECO:0000256" key="3">
    <source>
        <dbReference type="SAM" id="Phobius"/>
    </source>
</evidence>
<reference evidence="4 5" key="1">
    <citation type="submission" date="2023-08" db="EMBL/GenBank/DDBJ databases">
        <title>Black Yeasts Isolated from many extreme environments.</title>
        <authorList>
            <person name="Coleine C."/>
            <person name="Stajich J.E."/>
            <person name="Selbmann L."/>
        </authorList>
    </citation>
    <scope>NUCLEOTIDE SEQUENCE [LARGE SCALE GENOMIC DNA]</scope>
    <source>
        <strain evidence="4 5">CCFEE 5792</strain>
    </source>
</reference>
<name>A0AAV9N877_9EURO</name>
<proteinExistence type="inferred from homology"/>
<sequence length="401" mass="45601">MKLSSSDSASSNGDSAAQRFRFDIESVTGDGRANHSQSLIRVWKIPIPLRRASIIPDLIRNLAYISTLVCFALVVYIIRLKEGLVRVANDPYDIRFGLDIDRDSQSIWDDERQPFLHDAFPVPVHSHNDYWRRIPLFEAIGSGCISVEADVHLRNSDLFIGHTARSLKKNSTLQSMYLEPLRRMIEEQNANVTDGTWRGIFNRTPQQTFVLLVDHKTSGIETLAELHAQLQTLRDLDYLTYWNGSERVMRPLTVVATGNAPFEGVLALDPQHRDIFWDAPLERLPSIDDDFDSNPVRYAYNRSNSYLASTLFQNARLWSSHREFAPSLDSPRLADMGASQIEQARARGLLSRYWDTPDQPPNLREIVWRVLVDAEVDLLNMDDLGTVRARAKGWGAIPLST</sequence>
<keyword evidence="5" id="KW-1185">Reference proteome</keyword>
<comment type="similarity">
    <text evidence="1">Belongs to the AIM6 family.</text>
</comment>
<organism evidence="4 5">
    <name type="scientific">Exophiala bonariae</name>
    <dbReference type="NCBI Taxonomy" id="1690606"/>
    <lineage>
        <taxon>Eukaryota</taxon>
        <taxon>Fungi</taxon>
        <taxon>Dikarya</taxon>
        <taxon>Ascomycota</taxon>
        <taxon>Pezizomycotina</taxon>
        <taxon>Eurotiomycetes</taxon>
        <taxon>Chaetothyriomycetidae</taxon>
        <taxon>Chaetothyriales</taxon>
        <taxon>Herpotrichiellaceae</taxon>
        <taxon>Exophiala</taxon>
    </lineage>
</organism>
<protein>
    <recommendedName>
        <fullName evidence="2">Altered inheritance of mitochondria protein 6</fullName>
    </recommendedName>
</protein>